<dbReference type="EMBL" id="PGGS01001068">
    <property type="protein sequence ID" value="PNH00981.1"/>
    <property type="molecule type" value="Genomic_DNA"/>
</dbReference>
<keyword evidence="4" id="KW-1185">Reference proteome</keyword>
<feature type="repeat" description="WD" evidence="1">
    <location>
        <begin position="133"/>
        <end position="172"/>
    </location>
</feature>
<comment type="caution">
    <text evidence="3">The sequence shown here is derived from an EMBL/GenBank/DDBJ whole genome shotgun (WGS) entry which is preliminary data.</text>
</comment>
<evidence type="ECO:0000256" key="2">
    <source>
        <dbReference type="SAM" id="MobiDB-lite"/>
    </source>
</evidence>
<name>A0A2J7ZL40_9CHLO</name>
<reference evidence="3 4" key="1">
    <citation type="journal article" date="2017" name="Mol. Biol. Evol.">
        <title>The 4-celled Tetrabaena socialis nuclear genome reveals the essential components for genetic control of cell number at the origin of multicellularity in the volvocine lineage.</title>
        <authorList>
            <person name="Featherston J."/>
            <person name="Arakaki Y."/>
            <person name="Hanschen E.R."/>
            <person name="Ferris P.J."/>
            <person name="Michod R.E."/>
            <person name="Olson B.J.S.C."/>
            <person name="Nozaki H."/>
            <person name="Durand P.M."/>
        </authorList>
    </citation>
    <scope>NUCLEOTIDE SEQUENCE [LARGE SCALE GENOMIC DNA]</scope>
    <source>
        <strain evidence="3 4">NIES-571</strain>
    </source>
</reference>
<dbReference type="AlphaFoldDB" id="A0A2J7ZL40"/>
<dbReference type="PROSITE" id="PS50294">
    <property type="entry name" value="WD_REPEATS_REGION"/>
    <property type="match status" value="1"/>
</dbReference>
<dbReference type="InterPro" id="IPR001680">
    <property type="entry name" value="WD40_rpt"/>
</dbReference>
<keyword evidence="1" id="KW-0853">WD repeat</keyword>
<dbReference type="PROSITE" id="PS50082">
    <property type="entry name" value="WD_REPEATS_2"/>
    <property type="match status" value="1"/>
</dbReference>
<organism evidence="3 4">
    <name type="scientific">Tetrabaena socialis</name>
    <dbReference type="NCBI Taxonomy" id="47790"/>
    <lineage>
        <taxon>Eukaryota</taxon>
        <taxon>Viridiplantae</taxon>
        <taxon>Chlorophyta</taxon>
        <taxon>core chlorophytes</taxon>
        <taxon>Chlorophyceae</taxon>
        <taxon>CS clade</taxon>
        <taxon>Chlamydomonadales</taxon>
        <taxon>Tetrabaenaceae</taxon>
        <taxon>Tetrabaena</taxon>
    </lineage>
</organism>
<evidence type="ECO:0000313" key="3">
    <source>
        <dbReference type="EMBL" id="PNH00981.1"/>
    </source>
</evidence>
<protein>
    <submittedName>
        <fullName evidence="3">Uncharacterized protein</fullName>
    </submittedName>
</protein>
<sequence length="293" mass="30199">MDAHHASTLLIVRQEASTASSWLPGAVRGALARPHPLLPGHVSVSDAHGVLRVARLGEDGQRTVTVAAYELQLSTGECPLLMRGGFAQPVRKEWSAFELLAVDGLLLCQRGSARILFAQLPMCEGERGAAFLFGSHDAPVLCLAANRSFLLSGGADGCVRLWGLDSGALLGSRRLQEGGAVHVTAVAYVGPLMAAAGSDRGDVCVYDISTKRLEAVQRFHVDVGPVTALACRTTPQQAHDMATALAPRTLDGGGAVAGPAGLPWRGAQGGQEEEAGGALSGGTGAKDAPGMRG</sequence>
<evidence type="ECO:0000313" key="4">
    <source>
        <dbReference type="Proteomes" id="UP000236333"/>
    </source>
</evidence>
<accession>A0A2J7ZL40</accession>
<dbReference type="SUPFAM" id="SSF50978">
    <property type="entry name" value="WD40 repeat-like"/>
    <property type="match status" value="1"/>
</dbReference>
<dbReference type="OrthoDB" id="549805at2759"/>
<dbReference type="InterPro" id="IPR015943">
    <property type="entry name" value="WD40/YVTN_repeat-like_dom_sf"/>
</dbReference>
<proteinExistence type="predicted"/>
<dbReference type="Gene3D" id="2.130.10.10">
    <property type="entry name" value="YVTN repeat-like/Quinoprotein amine dehydrogenase"/>
    <property type="match status" value="1"/>
</dbReference>
<dbReference type="Pfam" id="PF00400">
    <property type="entry name" value="WD40"/>
    <property type="match status" value="1"/>
</dbReference>
<dbReference type="Proteomes" id="UP000236333">
    <property type="component" value="Unassembled WGS sequence"/>
</dbReference>
<feature type="region of interest" description="Disordered" evidence="2">
    <location>
        <begin position="256"/>
        <end position="293"/>
    </location>
</feature>
<evidence type="ECO:0000256" key="1">
    <source>
        <dbReference type="PROSITE-ProRule" id="PRU00221"/>
    </source>
</evidence>
<dbReference type="InterPro" id="IPR036322">
    <property type="entry name" value="WD40_repeat_dom_sf"/>
</dbReference>
<gene>
    <name evidence="3" type="ORF">TSOC_013170</name>
</gene>